<keyword evidence="1" id="KW-0812">Transmembrane</keyword>
<gene>
    <name evidence="2" type="primary">HMA8</name>
    <name evidence="2" type="ORF">PIB30_016203</name>
</gene>
<sequence>MSFSSVVVLVFAGAVLVVAVVVLIVAALVVQHHSTTTVLVSFHCLPFRSSSLTHWLTAIEQEEAEELRSKFTYFTESHISLTLVDNSLISTQSRLVITSSEGSPSTESVLSPNTICVEVPTDDIRVGVSVNPML</sequence>
<comment type="caution">
    <text evidence="2">The sequence shown here is derived from an EMBL/GenBank/DDBJ whole genome shotgun (WGS) entry which is preliminary data.</text>
</comment>
<organism evidence="2 3">
    <name type="scientific">Stylosanthes scabra</name>
    <dbReference type="NCBI Taxonomy" id="79078"/>
    <lineage>
        <taxon>Eukaryota</taxon>
        <taxon>Viridiplantae</taxon>
        <taxon>Streptophyta</taxon>
        <taxon>Embryophyta</taxon>
        <taxon>Tracheophyta</taxon>
        <taxon>Spermatophyta</taxon>
        <taxon>Magnoliopsida</taxon>
        <taxon>eudicotyledons</taxon>
        <taxon>Gunneridae</taxon>
        <taxon>Pentapetalae</taxon>
        <taxon>rosids</taxon>
        <taxon>fabids</taxon>
        <taxon>Fabales</taxon>
        <taxon>Fabaceae</taxon>
        <taxon>Papilionoideae</taxon>
        <taxon>50 kb inversion clade</taxon>
        <taxon>dalbergioids sensu lato</taxon>
        <taxon>Dalbergieae</taxon>
        <taxon>Pterocarpus clade</taxon>
        <taxon>Stylosanthes</taxon>
    </lineage>
</organism>
<accession>A0ABU6VAF1</accession>
<dbReference type="EMBL" id="JASCZI010151080">
    <property type="protein sequence ID" value="MED6168918.1"/>
    <property type="molecule type" value="Genomic_DNA"/>
</dbReference>
<name>A0ABU6VAF1_9FABA</name>
<protein>
    <submittedName>
        <fullName evidence="2">Copper-transporting ATPase PAA2</fullName>
    </submittedName>
</protein>
<keyword evidence="1" id="KW-0472">Membrane</keyword>
<feature type="transmembrane region" description="Helical" evidence="1">
    <location>
        <begin position="6"/>
        <end position="30"/>
    </location>
</feature>
<evidence type="ECO:0000256" key="1">
    <source>
        <dbReference type="SAM" id="Phobius"/>
    </source>
</evidence>
<evidence type="ECO:0000313" key="3">
    <source>
        <dbReference type="Proteomes" id="UP001341840"/>
    </source>
</evidence>
<reference evidence="2 3" key="1">
    <citation type="journal article" date="2023" name="Plants (Basel)">
        <title>Bridging the Gap: Combining Genomics and Transcriptomics Approaches to Understand Stylosanthes scabra, an Orphan Legume from the Brazilian Caatinga.</title>
        <authorList>
            <person name="Ferreira-Neto J.R.C."/>
            <person name="da Silva M.D."/>
            <person name="Binneck E."/>
            <person name="de Melo N.F."/>
            <person name="da Silva R.H."/>
            <person name="de Melo A.L.T.M."/>
            <person name="Pandolfi V."/>
            <person name="Bustamante F.O."/>
            <person name="Brasileiro-Vidal A.C."/>
            <person name="Benko-Iseppon A.M."/>
        </authorList>
    </citation>
    <scope>NUCLEOTIDE SEQUENCE [LARGE SCALE GENOMIC DNA]</scope>
    <source>
        <tissue evidence="2">Leaves</tissue>
    </source>
</reference>
<keyword evidence="1" id="KW-1133">Transmembrane helix</keyword>
<keyword evidence="3" id="KW-1185">Reference proteome</keyword>
<proteinExistence type="predicted"/>
<evidence type="ECO:0000313" key="2">
    <source>
        <dbReference type="EMBL" id="MED6168918.1"/>
    </source>
</evidence>
<dbReference type="Proteomes" id="UP001341840">
    <property type="component" value="Unassembled WGS sequence"/>
</dbReference>